<dbReference type="EMBL" id="CAXDID020000484">
    <property type="protein sequence ID" value="CAL6096324.1"/>
    <property type="molecule type" value="Genomic_DNA"/>
</dbReference>
<dbReference type="AlphaFoldDB" id="A0AA86PEB8"/>
<evidence type="ECO:0000313" key="4">
    <source>
        <dbReference type="EMBL" id="CAL6096324.1"/>
    </source>
</evidence>
<evidence type="ECO:0000313" key="5">
    <source>
        <dbReference type="Proteomes" id="UP001642409"/>
    </source>
</evidence>
<proteinExistence type="predicted"/>
<evidence type="ECO:0000313" key="1">
    <source>
        <dbReference type="EMBL" id="CAI9934172.1"/>
    </source>
</evidence>
<accession>A0AA86PEB8</accession>
<evidence type="ECO:0000313" key="2">
    <source>
        <dbReference type="EMBL" id="CAI9974274.1"/>
    </source>
</evidence>
<dbReference type="Proteomes" id="UP001642409">
    <property type="component" value="Unassembled WGS sequence"/>
</dbReference>
<evidence type="ECO:0000313" key="3">
    <source>
        <dbReference type="EMBL" id="CAL6067438.1"/>
    </source>
</evidence>
<sequence>MPENINVELTEEEVKIIEKYKNLVTTDNKDVCFEDRRVGEPENDPVRSGALVAIIKTSIKPTYPIYSIIYIIIYVNFHCFHSDDESIIDKEEFRIIFAASEDQIVIIKLIMINSCLVLSQSLNNHYIIAHYQSNVINRLSLIFSFFTNNHCSF</sequence>
<keyword evidence="5" id="KW-1185">Reference proteome</keyword>
<dbReference type="EMBL" id="CATOUU010001142">
    <property type="protein sequence ID" value="CAI9974274.1"/>
    <property type="molecule type" value="Genomic_DNA"/>
</dbReference>
<organism evidence="1">
    <name type="scientific">Hexamita inflata</name>
    <dbReference type="NCBI Taxonomy" id="28002"/>
    <lineage>
        <taxon>Eukaryota</taxon>
        <taxon>Metamonada</taxon>
        <taxon>Diplomonadida</taxon>
        <taxon>Hexamitidae</taxon>
        <taxon>Hexamitinae</taxon>
        <taxon>Hexamita</taxon>
    </lineage>
</organism>
<protein>
    <submittedName>
        <fullName evidence="3">Hypothetical_protein</fullName>
    </submittedName>
</protein>
<reference evidence="3 5" key="2">
    <citation type="submission" date="2024-07" db="EMBL/GenBank/DDBJ databases">
        <authorList>
            <person name="Akdeniz Z."/>
        </authorList>
    </citation>
    <scope>NUCLEOTIDE SEQUENCE [LARGE SCALE GENOMIC DNA]</scope>
</reference>
<dbReference type="EMBL" id="CATOUU010000558">
    <property type="protein sequence ID" value="CAI9934172.1"/>
    <property type="molecule type" value="Genomic_DNA"/>
</dbReference>
<gene>
    <name evidence="1" type="ORF">HINF_LOCUS21817</name>
    <name evidence="3" type="ORF">HINF_LOCUS53021</name>
    <name evidence="2" type="ORF">HINF_LOCUS61919</name>
    <name evidence="4" type="ORF">HINF_LOCUS68376</name>
</gene>
<reference evidence="1" key="1">
    <citation type="submission" date="2023-06" db="EMBL/GenBank/DDBJ databases">
        <authorList>
            <person name="Kurt Z."/>
        </authorList>
    </citation>
    <scope>NUCLEOTIDE SEQUENCE</scope>
</reference>
<comment type="caution">
    <text evidence="1">The sequence shown here is derived from an EMBL/GenBank/DDBJ whole genome shotgun (WGS) entry which is preliminary data.</text>
</comment>
<dbReference type="EMBL" id="CAXDID020000268">
    <property type="protein sequence ID" value="CAL6067438.1"/>
    <property type="molecule type" value="Genomic_DNA"/>
</dbReference>
<name>A0AA86PEB8_9EUKA</name>